<gene>
    <name evidence="1" type="ORF">HOLleu_00482</name>
</gene>
<evidence type="ECO:0000313" key="2">
    <source>
        <dbReference type="Proteomes" id="UP001152320"/>
    </source>
</evidence>
<dbReference type="EMBL" id="JAIZAY010000001">
    <property type="protein sequence ID" value="KAJ8048242.1"/>
    <property type="molecule type" value="Genomic_DNA"/>
</dbReference>
<name>A0A9Q1CMB0_HOLLE</name>
<dbReference type="AlphaFoldDB" id="A0A9Q1CMB0"/>
<accession>A0A9Q1CMB0</accession>
<protein>
    <submittedName>
        <fullName evidence="1">Uncharacterized protein</fullName>
    </submittedName>
</protein>
<dbReference type="OrthoDB" id="7444419at2759"/>
<keyword evidence="2" id="KW-1185">Reference proteome</keyword>
<proteinExistence type="predicted"/>
<comment type="caution">
    <text evidence="1">The sequence shown here is derived from an EMBL/GenBank/DDBJ whole genome shotgun (WGS) entry which is preliminary data.</text>
</comment>
<organism evidence="1 2">
    <name type="scientific">Holothuria leucospilota</name>
    <name type="common">Black long sea cucumber</name>
    <name type="synonym">Mertensiothuria leucospilota</name>
    <dbReference type="NCBI Taxonomy" id="206669"/>
    <lineage>
        <taxon>Eukaryota</taxon>
        <taxon>Metazoa</taxon>
        <taxon>Echinodermata</taxon>
        <taxon>Eleutherozoa</taxon>
        <taxon>Echinozoa</taxon>
        <taxon>Holothuroidea</taxon>
        <taxon>Aspidochirotacea</taxon>
        <taxon>Aspidochirotida</taxon>
        <taxon>Holothuriidae</taxon>
        <taxon>Holothuria</taxon>
    </lineage>
</organism>
<sequence>MKLKSLFELCDGNALDAIQFSMLLAPNKGLKSALEILKSRCGNPLGVVQAWIRNITRSPKLDSSNIRKFADDLDNCIKALTSLDCINEMDNQQSNRTIVEKLPRFTQHRWTKELDR</sequence>
<reference evidence="1" key="1">
    <citation type="submission" date="2021-10" db="EMBL/GenBank/DDBJ databases">
        <title>Tropical sea cucumber genome reveals ecological adaptation and Cuvierian tubules defense mechanism.</title>
        <authorList>
            <person name="Chen T."/>
        </authorList>
    </citation>
    <scope>NUCLEOTIDE SEQUENCE</scope>
    <source>
        <strain evidence="1">Nanhai2018</strain>
        <tissue evidence="1">Muscle</tissue>
    </source>
</reference>
<dbReference type="Proteomes" id="UP001152320">
    <property type="component" value="Chromosome 1"/>
</dbReference>
<dbReference type="PANTHER" id="PTHR47331">
    <property type="entry name" value="PHD-TYPE DOMAIN-CONTAINING PROTEIN"/>
    <property type="match status" value="1"/>
</dbReference>
<evidence type="ECO:0000313" key="1">
    <source>
        <dbReference type="EMBL" id="KAJ8048242.1"/>
    </source>
</evidence>